<sequence>MLSQFCLYISRLRKIIREADVGSYVVLCDLLRSNDTVNWGKPYCLTCRKSVVMLRHLSVIRYVILTRMMR</sequence>
<name>A0A0A9HAI7_ARUDO</name>
<dbReference type="EMBL" id="GBRH01165067">
    <property type="protein sequence ID" value="JAE32829.1"/>
    <property type="molecule type" value="Transcribed_RNA"/>
</dbReference>
<proteinExistence type="predicted"/>
<accession>A0A0A9HAI7</accession>
<protein>
    <submittedName>
        <fullName evidence="1">Uncharacterized protein</fullName>
    </submittedName>
</protein>
<reference evidence="1" key="1">
    <citation type="submission" date="2014-09" db="EMBL/GenBank/DDBJ databases">
        <authorList>
            <person name="Magalhaes I.L.F."/>
            <person name="Oliveira U."/>
            <person name="Santos F.R."/>
            <person name="Vidigal T.H.D.A."/>
            <person name="Brescovit A.D."/>
            <person name="Santos A.J."/>
        </authorList>
    </citation>
    <scope>NUCLEOTIDE SEQUENCE</scope>
    <source>
        <tissue evidence="1">Shoot tissue taken approximately 20 cm above the soil surface</tissue>
    </source>
</reference>
<evidence type="ECO:0000313" key="1">
    <source>
        <dbReference type="EMBL" id="JAE32829.1"/>
    </source>
</evidence>
<organism evidence="1">
    <name type="scientific">Arundo donax</name>
    <name type="common">Giant reed</name>
    <name type="synonym">Donax arundinaceus</name>
    <dbReference type="NCBI Taxonomy" id="35708"/>
    <lineage>
        <taxon>Eukaryota</taxon>
        <taxon>Viridiplantae</taxon>
        <taxon>Streptophyta</taxon>
        <taxon>Embryophyta</taxon>
        <taxon>Tracheophyta</taxon>
        <taxon>Spermatophyta</taxon>
        <taxon>Magnoliopsida</taxon>
        <taxon>Liliopsida</taxon>
        <taxon>Poales</taxon>
        <taxon>Poaceae</taxon>
        <taxon>PACMAD clade</taxon>
        <taxon>Arundinoideae</taxon>
        <taxon>Arundineae</taxon>
        <taxon>Arundo</taxon>
    </lineage>
</organism>
<reference evidence="1" key="2">
    <citation type="journal article" date="2015" name="Data Brief">
        <title>Shoot transcriptome of the giant reed, Arundo donax.</title>
        <authorList>
            <person name="Barrero R.A."/>
            <person name="Guerrero F.D."/>
            <person name="Moolhuijzen P."/>
            <person name="Goolsby J.A."/>
            <person name="Tidwell J."/>
            <person name="Bellgard S.E."/>
            <person name="Bellgard M.I."/>
        </authorList>
    </citation>
    <scope>NUCLEOTIDE SEQUENCE</scope>
    <source>
        <tissue evidence="1">Shoot tissue taken approximately 20 cm above the soil surface</tissue>
    </source>
</reference>
<dbReference type="AlphaFoldDB" id="A0A0A9HAI7"/>